<keyword evidence="3" id="KW-0813">Transport</keyword>
<feature type="transmembrane region" description="Helical" evidence="8">
    <location>
        <begin position="21"/>
        <end position="46"/>
    </location>
</feature>
<feature type="transmembrane region" description="Helical" evidence="8">
    <location>
        <begin position="164"/>
        <end position="183"/>
    </location>
</feature>
<feature type="transmembrane region" description="Helical" evidence="8">
    <location>
        <begin position="80"/>
        <end position="98"/>
    </location>
</feature>
<dbReference type="PANTHER" id="PTHR30472">
    <property type="entry name" value="FERRIC ENTEROBACTIN TRANSPORT SYSTEM PERMEASE PROTEIN"/>
    <property type="match status" value="1"/>
</dbReference>
<dbReference type="AlphaFoldDB" id="A0A1Y2MZI6"/>
<gene>
    <name evidence="9" type="primary">fepG_2</name>
    <name evidence="9" type="ORF">BG845_02679</name>
</gene>
<keyword evidence="6 8" id="KW-1133">Transmembrane helix</keyword>
<dbReference type="EMBL" id="MIGB01000012">
    <property type="protein sequence ID" value="OSY40603.1"/>
    <property type="molecule type" value="Genomic_DNA"/>
</dbReference>
<feature type="transmembrane region" description="Helical" evidence="8">
    <location>
        <begin position="110"/>
        <end position="128"/>
    </location>
</feature>
<dbReference type="InterPro" id="IPR037294">
    <property type="entry name" value="ABC_BtuC-like"/>
</dbReference>
<evidence type="ECO:0000256" key="4">
    <source>
        <dbReference type="ARBA" id="ARBA00022475"/>
    </source>
</evidence>
<protein>
    <submittedName>
        <fullName evidence="9">Ferric enterobactin transport system permease protein FepG</fullName>
    </submittedName>
</protein>
<dbReference type="PANTHER" id="PTHR30472:SF24">
    <property type="entry name" value="FERRIC ENTEROBACTIN TRANSPORT SYSTEM PERMEASE PROTEIN FEPG"/>
    <property type="match status" value="1"/>
</dbReference>
<keyword evidence="4" id="KW-1003">Cell membrane</keyword>
<keyword evidence="5 8" id="KW-0812">Transmembrane</keyword>
<dbReference type="GO" id="GO:0005886">
    <property type="term" value="C:plasma membrane"/>
    <property type="evidence" value="ECO:0007669"/>
    <property type="project" value="UniProtKB-SubCell"/>
</dbReference>
<name>A0A1Y2MZI6_PSEAH</name>
<dbReference type="Proteomes" id="UP000194360">
    <property type="component" value="Unassembled WGS sequence"/>
</dbReference>
<dbReference type="STRING" id="2074.BG845_02679"/>
<sequence length="349" mass="35335">MTPVVSGRALRTPGERIALRVLPRALLVCAVLAAVLAVTAVIGLVMGDFDVPLADVLAALRGEATGRARFIVTGLRLPRLLVAMFVGAALGVAGAIFQGLSRNPLGSPDIIGFTAGSATGALLVLLVGGGGAGAIAIGAVLGGFVAALLVYLLSYRRGVSGFRLILVGIGVSAMLGGVNAFLVTRAQLRDAQAAQLWLTGSVNGRGWDHVTLIGLTVLLLLPIAVLLGRALPQLELGDEVARARGLAVERSRALLMLVGIGLTAVATAVAGPIAFVALAAPQIARRLTRTPGPGLVPAALTGAALLTVGDVAAQRIFSPVPIPVGVATAAIGGIYLAWLLARQWRSGRG</sequence>
<reference evidence="9 10" key="1">
    <citation type="submission" date="2016-09" db="EMBL/GenBank/DDBJ databases">
        <title>Pseudonocardia autotrophica DSM535, a candidate organism with high potential of specific P450 cytochromes.</title>
        <authorList>
            <person name="Grumaz C."/>
            <person name="Vainshtein Y."/>
            <person name="Kirstahler P."/>
            <person name="Sohn K."/>
        </authorList>
    </citation>
    <scope>NUCLEOTIDE SEQUENCE [LARGE SCALE GENOMIC DNA]</scope>
    <source>
        <strain evidence="9 10">DSM 535</strain>
    </source>
</reference>
<proteinExistence type="inferred from homology"/>
<evidence type="ECO:0000256" key="1">
    <source>
        <dbReference type="ARBA" id="ARBA00004651"/>
    </source>
</evidence>
<dbReference type="Pfam" id="PF01032">
    <property type="entry name" value="FecCD"/>
    <property type="match status" value="1"/>
</dbReference>
<dbReference type="Gene3D" id="1.10.3470.10">
    <property type="entry name" value="ABC transporter involved in vitamin B12 uptake, BtuC"/>
    <property type="match status" value="1"/>
</dbReference>
<comment type="caution">
    <text evidence="9">The sequence shown here is derived from an EMBL/GenBank/DDBJ whole genome shotgun (WGS) entry which is preliminary data.</text>
</comment>
<comment type="similarity">
    <text evidence="2">Belongs to the binding-protein-dependent transport system permease family. FecCD subfamily.</text>
</comment>
<accession>A0A1Y2MZI6</accession>
<evidence type="ECO:0000256" key="7">
    <source>
        <dbReference type="ARBA" id="ARBA00023136"/>
    </source>
</evidence>
<feature type="transmembrane region" description="Helical" evidence="8">
    <location>
        <begin position="134"/>
        <end position="152"/>
    </location>
</feature>
<dbReference type="InterPro" id="IPR000522">
    <property type="entry name" value="ABC_transptr_permease_BtuC"/>
</dbReference>
<dbReference type="GO" id="GO:0022857">
    <property type="term" value="F:transmembrane transporter activity"/>
    <property type="evidence" value="ECO:0007669"/>
    <property type="project" value="InterPro"/>
</dbReference>
<dbReference type="OrthoDB" id="4455417at2"/>
<evidence type="ECO:0000313" key="10">
    <source>
        <dbReference type="Proteomes" id="UP000194360"/>
    </source>
</evidence>
<evidence type="ECO:0000256" key="8">
    <source>
        <dbReference type="SAM" id="Phobius"/>
    </source>
</evidence>
<dbReference type="GO" id="GO:0033214">
    <property type="term" value="P:siderophore-iron import into cell"/>
    <property type="evidence" value="ECO:0007669"/>
    <property type="project" value="TreeGrafter"/>
</dbReference>
<evidence type="ECO:0000256" key="5">
    <source>
        <dbReference type="ARBA" id="ARBA00022692"/>
    </source>
</evidence>
<comment type="subcellular location">
    <subcellularLocation>
        <location evidence="1">Cell membrane</location>
        <topology evidence="1">Multi-pass membrane protein</topology>
    </subcellularLocation>
</comment>
<keyword evidence="10" id="KW-1185">Reference proteome</keyword>
<feature type="transmembrane region" description="Helical" evidence="8">
    <location>
        <begin position="253"/>
        <end position="275"/>
    </location>
</feature>
<feature type="transmembrane region" description="Helical" evidence="8">
    <location>
        <begin position="210"/>
        <end position="232"/>
    </location>
</feature>
<organism evidence="9 10">
    <name type="scientific">Pseudonocardia autotrophica</name>
    <name type="common">Amycolata autotrophica</name>
    <name type="synonym">Nocardia autotrophica</name>
    <dbReference type="NCBI Taxonomy" id="2074"/>
    <lineage>
        <taxon>Bacteria</taxon>
        <taxon>Bacillati</taxon>
        <taxon>Actinomycetota</taxon>
        <taxon>Actinomycetes</taxon>
        <taxon>Pseudonocardiales</taxon>
        <taxon>Pseudonocardiaceae</taxon>
        <taxon>Pseudonocardia</taxon>
    </lineage>
</organism>
<feature type="transmembrane region" description="Helical" evidence="8">
    <location>
        <begin position="320"/>
        <end position="341"/>
    </location>
</feature>
<dbReference type="SUPFAM" id="SSF81345">
    <property type="entry name" value="ABC transporter involved in vitamin B12 uptake, BtuC"/>
    <property type="match status" value="1"/>
</dbReference>
<evidence type="ECO:0000256" key="6">
    <source>
        <dbReference type="ARBA" id="ARBA00022989"/>
    </source>
</evidence>
<evidence type="ECO:0000256" key="2">
    <source>
        <dbReference type="ARBA" id="ARBA00007935"/>
    </source>
</evidence>
<dbReference type="RefSeq" id="WP_085912927.1">
    <property type="nucleotide sequence ID" value="NZ_AP018920.1"/>
</dbReference>
<dbReference type="CDD" id="cd06550">
    <property type="entry name" value="TM_ABC_iron-siderophores_like"/>
    <property type="match status" value="1"/>
</dbReference>
<evidence type="ECO:0000256" key="3">
    <source>
        <dbReference type="ARBA" id="ARBA00022448"/>
    </source>
</evidence>
<evidence type="ECO:0000313" key="9">
    <source>
        <dbReference type="EMBL" id="OSY40603.1"/>
    </source>
</evidence>
<keyword evidence="7 8" id="KW-0472">Membrane</keyword>